<dbReference type="Proteomes" id="UP000193922">
    <property type="component" value="Unassembled WGS sequence"/>
</dbReference>
<comment type="subcellular location">
    <subcellularLocation>
        <location evidence="1">Nucleus</location>
    </subcellularLocation>
</comment>
<dbReference type="RefSeq" id="XP_040744494.1">
    <property type="nucleotide sequence ID" value="XM_040887333.1"/>
</dbReference>
<dbReference type="GO" id="GO:0005634">
    <property type="term" value="C:nucleus"/>
    <property type="evidence" value="ECO:0007669"/>
    <property type="project" value="UniProtKB-SubCell"/>
</dbReference>
<reference evidence="5 6" key="1">
    <citation type="submission" date="2016-07" db="EMBL/GenBank/DDBJ databases">
        <title>Pervasive Adenine N6-methylation of Active Genes in Fungi.</title>
        <authorList>
            <consortium name="DOE Joint Genome Institute"/>
            <person name="Mondo S.J."/>
            <person name="Dannebaum R.O."/>
            <person name="Kuo R.C."/>
            <person name="Labutti K."/>
            <person name="Haridas S."/>
            <person name="Kuo A."/>
            <person name="Salamov A."/>
            <person name="Ahrendt S.R."/>
            <person name="Lipzen A."/>
            <person name="Sullivan W."/>
            <person name="Andreopoulos W.B."/>
            <person name="Clum A."/>
            <person name="Lindquist E."/>
            <person name="Daum C."/>
            <person name="Ramamoorthy G.K."/>
            <person name="Gryganskyi A."/>
            <person name="Culley D."/>
            <person name="Magnuson J.K."/>
            <person name="James T.Y."/>
            <person name="O'Malley M.A."/>
            <person name="Stajich J.E."/>
            <person name="Spatafora J.W."/>
            <person name="Visel A."/>
            <person name="Grigoriev I.V."/>
        </authorList>
    </citation>
    <scope>NUCLEOTIDE SEQUENCE [LARGE SCALE GENOMIC DNA]</scope>
    <source>
        <strain evidence="5 6">ATCC 12442</strain>
    </source>
</reference>
<dbReference type="Gene3D" id="2.30.30.140">
    <property type="match status" value="1"/>
</dbReference>
<evidence type="ECO:0000256" key="1">
    <source>
        <dbReference type="ARBA" id="ARBA00004123"/>
    </source>
</evidence>
<protein>
    <recommendedName>
        <fullName evidence="4">Tudor domain-containing protein</fullName>
    </recommendedName>
</protein>
<feature type="domain" description="Tudor" evidence="4">
    <location>
        <begin position="61"/>
        <end position="118"/>
    </location>
</feature>
<dbReference type="CDD" id="cd21182">
    <property type="entry name" value="Tudor_SMN_SPF30-like"/>
    <property type="match status" value="1"/>
</dbReference>
<dbReference type="PROSITE" id="PS50304">
    <property type="entry name" value="TUDOR"/>
    <property type="match status" value="1"/>
</dbReference>
<comment type="caution">
    <text evidence="5">The sequence shown here is derived from an EMBL/GenBank/DDBJ whole genome shotgun (WGS) entry which is preliminary data.</text>
</comment>
<dbReference type="EMBL" id="MCFD01000005">
    <property type="protein sequence ID" value="ORX70915.1"/>
    <property type="molecule type" value="Genomic_DNA"/>
</dbReference>
<accession>A0A1Y1WC21</accession>
<evidence type="ECO:0000313" key="6">
    <source>
        <dbReference type="Proteomes" id="UP000193922"/>
    </source>
</evidence>
<evidence type="ECO:0000256" key="2">
    <source>
        <dbReference type="ARBA" id="ARBA00023242"/>
    </source>
</evidence>
<evidence type="ECO:0000256" key="3">
    <source>
        <dbReference type="SAM" id="MobiDB-lite"/>
    </source>
</evidence>
<gene>
    <name evidence="5" type="ORF">DL89DRAFT_267029</name>
</gene>
<dbReference type="STRING" id="61395.A0A1Y1WC21"/>
<dbReference type="InterPro" id="IPR002999">
    <property type="entry name" value="Tudor"/>
</dbReference>
<dbReference type="SUPFAM" id="SSF63748">
    <property type="entry name" value="Tudor/PWWP/MBT"/>
    <property type="match status" value="1"/>
</dbReference>
<sequence length="206" mass="22211">MDSSELELYKTQLSEVELALSADPGNTELQALKADLQELLSLSTATSTPKPQPAKSKSLGGWSIGMECLAKYSDGQFYPARIVGYGDVGLKVTFVGYGDTQDTDVDDLKSINDAEKPEASKVEKVDRVEKGKIEKKHGKKKQKKPDVMAQGQQAWLKFATGGHSKKLKAKAINSKSIFKSPTTITGKVGVSNSGKGMTKNPSMTKL</sequence>
<feature type="region of interest" description="Disordered" evidence="3">
    <location>
        <begin position="182"/>
        <end position="206"/>
    </location>
</feature>
<evidence type="ECO:0000313" key="5">
    <source>
        <dbReference type="EMBL" id="ORX70915.1"/>
    </source>
</evidence>
<organism evidence="5 6">
    <name type="scientific">Linderina pennispora</name>
    <dbReference type="NCBI Taxonomy" id="61395"/>
    <lineage>
        <taxon>Eukaryota</taxon>
        <taxon>Fungi</taxon>
        <taxon>Fungi incertae sedis</taxon>
        <taxon>Zoopagomycota</taxon>
        <taxon>Kickxellomycotina</taxon>
        <taxon>Kickxellomycetes</taxon>
        <taxon>Kickxellales</taxon>
        <taxon>Kickxellaceae</taxon>
        <taxon>Linderina</taxon>
    </lineage>
</organism>
<dbReference type="PANTHER" id="PTHR46297">
    <property type="entry name" value="ZINC FINGER CCCH-TYPE WITH G PATCH DOMAIN-CONTAINING PROTEIN"/>
    <property type="match status" value="1"/>
</dbReference>
<dbReference type="AlphaFoldDB" id="A0A1Y1WC21"/>
<evidence type="ECO:0000259" key="4">
    <source>
        <dbReference type="PROSITE" id="PS50304"/>
    </source>
</evidence>
<proteinExistence type="predicted"/>
<name>A0A1Y1WC21_9FUNG</name>
<dbReference type="SMART" id="SM00333">
    <property type="entry name" value="TUDOR"/>
    <property type="match status" value="1"/>
</dbReference>
<dbReference type="GeneID" id="63803981"/>
<keyword evidence="6" id="KW-1185">Reference proteome</keyword>
<dbReference type="OrthoDB" id="79171at2759"/>
<keyword evidence="2" id="KW-0539">Nucleus</keyword>